<reference evidence="7 8" key="1">
    <citation type="submission" date="2016-03" db="EMBL/GenBank/DDBJ databases">
        <authorList>
            <consortium name="Pathogen Informatics"/>
        </authorList>
    </citation>
    <scope>NUCLEOTIDE SEQUENCE [LARGE SCALE GENOMIC DNA]</scope>
    <source>
        <strain evidence="7 8">NCTC13364</strain>
    </source>
</reference>
<dbReference type="EMBL" id="FKBS01000029">
    <property type="protein sequence ID" value="SAI59589.1"/>
    <property type="molecule type" value="Genomic_DNA"/>
</dbReference>
<dbReference type="OrthoDB" id="8672993at2"/>
<dbReference type="InterPro" id="IPR012334">
    <property type="entry name" value="Pectin_lyas_fold"/>
</dbReference>
<feature type="region of interest" description="Disordered" evidence="4">
    <location>
        <begin position="467"/>
        <end position="487"/>
    </location>
</feature>
<dbReference type="SMART" id="SM00912">
    <property type="entry name" value="Haemagg_act"/>
    <property type="match status" value="1"/>
</dbReference>
<evidence type="ECO:0000256" key="3">
    <source>
        <dbReference type="ARBA" id="ARBA00022729"/>
    </source>
</evidence>
<dbReference type="PANTHER" id="PTHR12338">
    <property type="entry name" value="AUTOTRANSPORTER"/>
    <property type="match status" value="1"/>
</dbReference>
<feature type="domain" description="Filamentous haemagglutinin FhaB/tRNA nuclease CdiA-like TPS" evidence="6">
    <location>
        <begin position="47"/>
        <end position="160"/>
    </location>
</feature>
<dbReference type="Pfam" id="PF05860">
    <property type="entry name" value="TPS"/>
    <property type="match status" value="1"/>
</dbReference>
<feature type="region of interest" description="Disordered" evidence="4">
    <location>
        <begin position="6311"/>
        <end position="6349"/>
    </location>
</feature>
<evidence type="ECO:0000313" key="7">
    <source>
        <dbReference type="EMBL" id="SAI59589.1"/>
    </source>
</evidence>
<dbReference type="InterPro" id="IPR008638">
    <property type="entry name" value="FhaB/CdiA-like_TPS"/>
</dbReference>
<sequence length="6349" mass="628590">MTQARTLKRSAAKPARRLHLKKDTAVSALPALSTLAMVLGSLASPAAHANPTGGNVVAGSANIVDRGNGTVDINQSTGKAIINWKDFSIGANETVNFRQPGSKSVTLNRVVGNDPSAIFGKLNANGTVMLVNPNGVVFGKGARIDVGGLVATTANINDRDFLAGNYKFDQASKNLNAAIVNEGTISIKDSGLAALVAPSVKNSGVIQAKLGKVALAGAKTVTVDFQGDGLLSFDASSVVDQQPVGADGKAVTALVHNTGVIRADGGTVLMTARAVKNVVDNVINTEGIVSAKSVGTQNGKIVLSGGDAGIVNVAGTVEATGTKTGETGGKVVVTGEHVKVASNAVVDVSGAAGGGEIALGSLGVKPDDGSAAFSGKSQTVSVAKGAKLKADATDKGNGGNVTMWSNEATAFAGDLSARGGANGGDGGFAEVSSKKNIGLTGNADLRAPKGKTGTLLIDPTDLRIVAGSGGDQDGAAGDGTINNGDDNTADNTVSVDLLESLAGNANIKLEATGLVSIASDVDAIALQTVTGNTFTLRSSQSGGIKFENSNTEISTQGGNITLEALGVGSKLDNIGKLTSNGGAITLSASGDINLANVIDAGSGAALVQSTSGSIYNTGGNPQRVKGSSITLSAENGNVGSTPAFVKTQAPTLAVSSGGDIAVENYVDLSNLTLTHRHADANRINWLQVKTPSQIIRLLDGSRYTVDLVRSATDLNFSFTGDRSIAVTEINLTGGSQAALTSTNGSIASTDDLSVLKAGSVTLRAANGAIGSAGQALNISTATLAASAGNAGIYVENTSAAPVLLRAIDTAGTLSATTRGTLVLGSIEAGSATLRSTTGDIQDDGNANTLVSAASLTLRAETGIGPYAAIRTDAADIDAVTTAGRIAIEATNANIVQASTQNNTITITGSGGLTVGSVASGGGAISLGGKSIAMGDGGTINAGTGTVALSATQGDITGTSTSLITGSVVTLLAPDATGTYTIGKSNTLLRLAAGTVVAKAGSIYLSTGANATSLSSLKAYSGIIVRSQANITADQVDAGTGALSIQTSNGSILGQTGNLLSGQSVALSATQDLGNAATRLRTRTAILSLTGGADIYVDNTEKSLDQLSIVHTHADDTVLNTLSVTSPYLDFDVTDLADGYHLNKVYSTPLTTFSFSGDRNLILGNIKGGGSVRLTARAGDILDDGNDETRVTAGNITLSALQGSIGTSVREVETNASSLTLVTRGNLYATSVADLGSLTIEARHASDTDVNELRLRAPSLLFDVLDSTDGYTLRDVRDSSSLYFNFTSDRNITVGNVDTSSSGSLTLNAENGSIKDDGSRLTWLLANSVTLYANQAVGASGNAIDVMTANLSGNASNGGYYVRLPRPAGISNYTDTINLSGIYARGDVSISALQGDLALTSTVQSYGGGVTLAADTGAITNGNGYGTIRSNGNVSLTAWKDIGAADLTNPGGGNSNRRAILLDGTTPLTLTVNARQSGRNIFLSNLGSGTTTLGTIDATGRFDYKQNSGDTVVGNVRGTAAASLVNTIGSILDDGNTSTRITSNSVQLSAGGNLGTADQHLQVDTPALTVTAPGHIAVDNNQAYTSLDITRTGVGTGTLAITGTGQTFTLSDDGNYYHLTKVLSASPLAFSFTAGYKSVLVGDIDVGTAGSVKLTATNGNVANEDLENPGAIRAGKVTLSAGRGYSLGSSDEGGALQVSGTNDLDLTAGRNMFVASDTALSRLAITSTDMAQAVSTFAITAPDQTYTITDLGYIHRLSNVSGTGLADFSFTNSKSIETDTVAAANSVSLSTEGGGYYSYIRSVSGGTGRITSASVSLSAIAPDGAMAGAGSIGGTMMRLNTQALKITATDRVQIDNGGTALQSIDLDLTQRSYASAPLSNSYSFQGLGAGQVLQISQGSYLTTINATLPGVDFSLDINTRLQVNNLNTGAAGSVALTTREAATGVNTSIGGNGAITAGSIALGTTGDYASISARTVTANLALSSKGSIAVDNGGSTLDSLSIEALHREYSQQNSYSVTSDGLTFSVSDSPSSGSVAGVTLTDVSTSADLDFSFASDRALTVDNVQTGAGGSVTLQTDGTLYGTSTGTGGSNPGGADISTGDLTLIAGSVQGRYNEIPSRPLYISVNTLSSDVANNLWVSNDKDLALLNNKAGSSATVAVTSGSITQSGTGRFVAPVLSLSAQQSIGTAGAAILTDTRRLTTRTGESLAVQNASNLFSLDVGVSHATVGDKYLSVTAEGLSLDLGDNSNGVAMLVGLSDTTGIDFTLSSDNILRMNPIDVGAGHSLSLSGTEINNYNSPASVIRGDKITLSATGAIGTSGSAISTATRDLTINAGNSAYVTNDRDLLSLSVRANAAPGTAVSYGITAPELAFTATDDGTATTLSNVTDDTGLNFTFRSTHALRVGNIDVLTSGTVNLESSQGISMLDPLGTDRITAAQVNLTATGGSAIGADGAGLRITAPVLTINNTGDVYVDSNTHLDSLTLYAYGSDARGYGINAPTRDGLGSLAFEAEDDGSTLYLKNAGDADGMALNVTSSRGIKVGAIDVGNDDVSLYAQNSSLVDDGDADTRILAGNLRLSGDTSIGSAGHGIDSKVDSLTANSRDGGVNITLNGTTSLQGLTGRGDSSLVNYVGDIALGSINLNGYSLDIDNQGGSILSGIIRDTINVTLKAAGSIGNDSAIQTYAYGGGTTTVTLTAVAANGADGSIALQEQYGLNATNVTADGNVTLKADIGNVQANLTVGNVTAGGAVALSSERGDINAAGTSNLVKGQSVSLQAGYDSFRSIGNSGNRLNVDTASLTVRTPGSFYLDSVADLTDLVIDRTSTPTGNGSNGTLSITGDHIVLDGTDNLGTVTLTTLTDTTGLNFALVANGGIRVDQVNVGNTGTVSLTAGAAPDTADGAGGIGAAGTGSLITAGKLVLDAGESALYGIGDGLRPLYTQVGSITATAGGSIWLKQNGTLDLENVKAGGGLSVWTTSGDILVGQLQYGANNALTLLADAGSIQGNANPAAIGGSGGGSITLTASDGIGTRDAALLIQGGNKQVTATVTGDGSLYLANQGDLLGRLTTSVNNGATVITSTGNLVLASAQSLTDAAGNDITVSVGGYIVTGNVTAGAEHGRISMTAGNGNIYVDGSDATIRANTVTVAATGDIGHSAARLTLGGQHVDARSQSGTLYLKSDTSDTVFAYVSGRAIDVIAQGNLQIANAIASNGDISVVGNASTANKRLTVGNIDAGSGMVTLQYSQAGGTIVDDGNADTRIVGNAVVLGSGAGIGGTVAGGRDTVQTTTGNLSASVTGDGAIYIDDDNASGITLTSIQAYRGPIGITTAGDTIAYDVGVTTNTAGNDISIATDGDLIVNYIDGVLQGDVTLQAGGDISALRPYDSTIRARTLNASAGGSIGSTASELNINVSVLGNISSAGENGVIALYNINTNALSLDHLTQTGADSSAYVRSRGDLDATNLQTGQNNLSLVSGGTLTLAATGIEAAGAVTLTGTADVVAAGAEPRALSVKAGSLSFNSGTAGGDTTLDTQVASLDATQTGTGTGKLSVSNTGDLDATADWQGALDVHADGNLTATDVQSAADVTLTATGGVDARSVSSTGAGRTITVTAQNGDIAVGSIDSGATGTVVLNAAQGSLLDTAHGAGITAATLQLTSWGAIGAADAYFTTGATQVSANVLGTGGIYLEGLGALTLNRATTANGDVYVVAADELTVSGALKAGKTRDVTDPLFGQGGHISLTATDGDLTAAADIAETDATSVTFTGQNITLGSVDTSGNQVYVGDVTLNGSLTAGGVDIQGDLALTGYYHVLSVAAQNGDIEIDGTVTGGNAYTQLLAGTGSVTLNGDVVGLSGLDVVGGDISLANVTTRNGQGYNGNVTLDGTYTTQDGSFTLWGSATLGGDVMISTGAGTIDFETGVTGAHALTLDTTNDSLFKGAIDVGSFSSIGTGTITLIGGGGVTTTDTQYYNGKVILYSGTVLSGSYVTLDGGVDSHDFNQDLTIVGDTTIGGAIGAGTKLSSLTIDGAALLRGATIATTGAQHYKGSVTLNGDQALTTQNGNVTFDGKVGGPYDLTVTSTGNGNVTFGQIGSAEVLPTFVASVAPSTGRIGDLTVNTGGKTTFKGAAYAQSVTTDAVGTLAIDGGLVDTTLGQSYGERAVLGADTTLTGNSVRLSQGADAATAGAQSLTVNGYAFIGGAIGANAALASLALNDDARLSGGTIKTTGDQVYGGDVTLEDEHTLSTTTGNVTFAAKLGGEYDLTVTSTEAGDVTFNEVGNSAIIYTRSIDPLPTRLGHLTVNTAGLTTFDGEVRAASVTTDAPGTLAINGGLVDTTGTQSYGERAVLGANTELTGTAVTLSAGVDSSSNAYRTLLISGDAAIGGAVGSRFALESLTITGDATLDAGTIRTVGAQDYQGDITLASSLEMSSYRDGITLSGKVIGDADTAYGLRILADAGDILLAKDLGSSDARLGAILLSSSAATTINGSVYGTSLSTSASGNTTINGGLIDTTDRQSYYGHVTLGADTTFTSDVVDLIGGVDGTATGQQSLTVDGVALIQGALGGNVALKALTVTGGSNLGADITTTGAQTYEGTASLSNTVALTSTTGDIRFDQAIMGDIDQGHGLTIGSTSGNVTFVNGLGTSGPNRVGDLDISTGGAIAFNGQVYAASVDTGSTGTLALNGPVVDTTGTQRYGQLAVLGAGTVLRGSEVTLAAGADATTQGGQSLTIDGNAVIEGAIGAGRALASLTITGDATLDTASIDTTGTQSYQGEVTLGHSLTLTSGGNVSFSDAVKGGTFGLTVNAGTRNVSFASGIGGNGVDRLGDVTINAAGLTRFGGAVYAQSVTTDAVGTLAIDGGLVDTTLGQSYGERAVLGADTTLTGNSVRLSQGADAATAGAQSLTVNGYAFIGGAIGANAALASLALNDDARLSGGTIKTTGDQVYGGDVTLEDDHTLSTTTGNVTFAAKLGGEYDLTVTSTEAGDVTFNEVGNSAIIYTRSIDPLPTRLGHLTVNTAGLTTFDGEVRAASVTTDAPGTLAINGGLVDTTGTQSYGERAVLGADTQLTGTTVTLAGADGAHALTITGDGVVNGAVGANTALASLTITGTATLGAGTIATTGAQHYEGNVTLTDDLSASTVDSAVTFSGTVISAANGGHGLTVSSGSADAQFSQALGDAGSGRLGAVVVNSSGATTFDQAVYAASVTTDAPGTLFLNGARIDTTGTQSYGERAVLGADTALKGSTVTLAQGVDGVAAGQQSLTIDGNAHIGGTVGSNAALAALTITGTAALNTGAIQTTGAQSYQGNVTLGQALLIGTTDSDVGFGGTVTSAANTGSGLTVNAGAADVTFAQAVGNATTGRLGALAINSTGATTLGGAVYAASVDTNVGGTLAINGSRVDTTGTQTYGELAVLGANTTLKGSSVNLSQGADAATAGAQSLTIDGDATLGGNLGANRALASLDVTGATAIDTGRIATTGDQSYDGAVTLGQDVSLATQGGDVHLGGTLEGGHALAIAANGGDVSFDGAIGAAEAIGNLTIDTTGATTFSAAVQAAMLSKTGSGSVAIDGGSILTTAGQWYAGHVTLGQDTVLTGSGVSLTAGADGGHALTINGNTMLGGAFGATTALASLTINGDATLNQGSIATTGDQSYNGTVTLAGAQQLATQGGHIVFADTLGGSHDLGIATQDGDVEFTAAVGAQGAALGNLTVDTSGTTRVGGAVYAASVATLGNGATLIDGGMVHTTGTQQYDGQVLLGADTTLTGTQVALLNGGDGTHALVIDGDAVLAGAFGTTAPLSSLTVSGATTFNGGSLATTGDQSYLGAVTLTAAQALASANGDIGFEGPVDGTADFSVQAGGDIAFADTIGTANRLGALVIDASGDTRFDGAVRAASVATSEAGTLQINGGSVDTTGNQTYGERAVLGADTVLTGATVTLLSGADATQAGQQGLRIAGNADVRGNLGAVAALRDLTVDGATAMDAGSVATTGNQAYSGAVALTGARDLASSNGSIVFGSTLDGAGNNLSLSANGDIRVAGNATGLGVLTLQAVNTIVFNGDVSAYRVQQLQAQSATYQGKLTATDSLDLAGGSLAFGGDVSAENGAIRIVNTDDAGTVTFTQNATVHAATGFSQTGGATLLLPAQLLVDQGAINLGAVARIQGDSAVIRTNGDLTATGIIGPQATLNVALGATGNLAIGLNDADPSHKLDVAVLAVPSAGSAQVYGTLATKTGAFAASLVTSSLAGSPFFMNGAVWGPTDIVNRVAAVTAPRWIAPSKPTADSLFRGTVTPDAYGPDALGAYLDPQVLTVAFADTTQWQLPAGDVNMLNVPAGNDSVLQAPTGSSQQPAGNGSQSSDDESSQTDAQRSL</sequence>
<feature type="chain" id="PRO_5007615768" evidence="5">
    <location>
        <begin position="50"/>
        <end position="6349"/>
    </location>
</feature>
<evidence type="ECO:0000313" key="8">
    <source>
        <dbReference type="Proteomes" id="UP000077037"/>
    </source>
</evidence>
<name>A0A157RQA5_9BORD</name>
<dbReference type="GO" id="GO:0005576">
    <property type="term" value="C:extracellular region"/>
    <property type="evidence" value="ECO:0007669"/>
    <property type="project" value="UniProtKB-SubCell"/>
</dbReference>
<evidence type="ECO:0000256" key="4">
    <source>
        <dbReference type="SAM" id="MobiDB-lite"/>
    </source>
</evidence>
<dbReference type="PANTHER" id="PTHR12338:SF8">
    <property type="entry name" value="HEME_HEMOPEXIN-BINDING PROTEIN"/>
    <property type="match status" value="1"/>
</dbReference>
<dbReference type="InterPro" id="IPR050909">
    <property type="entry name" value="Bact_Autotransporter_VF"/>
</dbReference>
<proteinExistence type="predicted"/>
<dbReference type="SUPFAM" id="SSF51126">
    <property type="entry name" value="Pectin lyase-like"/>
    <property type="match status" value="1"/>
</dbReference>
<organism evidence="7 8">
    <name type="scientific">Bordetella ansorpii</name>
    <dbReference type="NCBI Taxonomy" id="288768"/>
    <lineage>
        <taxon>Bacteria</taxon>
        <taxon>Pseudomonadati</taxon>
        <taxon>Pseudomonadota</taxon>
        <taxon>Betaproteobacteria</taxon>
        <taxon>Burkholderiales</taxon>
        <taxon>Alcaligenaceae</taxon>
        <taxon>Bordetella</taxon>
    </lineage>
</organism>
<keyword evidence="2" id="KW-0964">Secreted</keyword>
<protein>
    <submittedName>
        <fullName evidence="7">Heme:hemopexin utilization protein A</fullName>
    </submittedName>
</protein>
<feature type="signal peptide" evidence="5">
    <location>
        <begin position="1"/>
        <end position="49"/>
    </location>
</feature>
<evidence type="ECO:0000256" key="5">
    <source>
        <dbReference type="SAM" id="SignalP"/>
    </source>
</evidence>
<evidence type="ECO:0000259" key="6">
    <source>
        <dbReference type="SMART" id="SM00912"/>
    </source>
</evidence>
<dbReference type="Proteomes" id="UP000077037">
    <property type="component" value="Unassembled WGS sequence"/>
</dbReference>
<dbReference type="NCBIfam" id="TIGR01901">
    <property type="entry name" value="adhes_NPXG"/>
    <property type="match status" value="1"/>
</dbReference>
<dbReference type="RefSeq" id="WP_066421215.1">
    <property type="nucleotide sequence ID" value="NZ_FKBS01000029.1"/>
</dbReference>
<dbReference type="InterPro" id="IPR011050">
    <property type="entry name" value="Pectin_lyase_fold/virulence"/>
</dbReference>
<evidence type="ECO:0000256" key="1">
    <source>
        <dbReference type="ARBA" id="ARBA00004613"/>
    </source>
</evidence>
<gene>
    <name evidence="7" type="primary">hxuA_14</name>
    <name evidence="7" type="ORF">SAMEA1982600_05320</name>
</gene>
<keyword evidence="3 5" id="KW-0732">Signal</keyword>
<dbReference type="Gene3D" id="2.160.20.10">
    <property type="entry name" value="Single-stranded right-handed beta-helix, Pectin lyase-like"/>
    <property type="match status" value="1"/>
</dbReference>
<accession>A0A157RQA5</accession>
<evidence type="ECO:0000256" key="2">
    <source>
        <dbReference type="ARBA" id="ARBA00022525"/>
    </source>
</evidence>
<comment type="subcellular location">
    <subcellularLocation>
        <location evidence="1">Secreted</location>
    </subcellularLocation>
</comment>
<feature type="compositionally biased region" description="Polar residues" evidence="4">
    <location>
        <begin position="6316"/>
        <end position="6332"/>
    </location>
</feature>